<feature type="region of interest" description="Disordered" evidence="7">
    <location>
        <begin position="174"/>
        <end position="195"/>
    </location>
</feature>
<dbReference type="Proteomes" id="UP000516428">
    <property type="component" value="Chromosome"/>
</dbReference>
<dbReference type="GO" id="GO:0005886">
    <property type="term" value="C:plasma membrane"/>
    <property type="evidence" value="ECO:0007669"/>
    <property type="project" value="UniProtKB-SubCell"/>
</dbReference>
<feature type="transmembrane region" description="Helical" evidence="8">
    <location>
        <begin position="201"/>
        <end position="227"/>
    </location>
</feature>
<evidence type="ECO:0000256" key="1">
    <source>
        <dbReference type="ARBA" id="ARBA00004651"/>
    </source>
</evidence>
<evidence type="ECO:0000256" key="4">
    <source>
        <dbReference type="ARBA" id="ARBA00022692"/>
    </source>
</evidence>
<evidence type="ECO:0000313" key="9">
    <source>
        <dbReference type="EMBL" id="QNS08911.1"/>
    </source>
</evidence>
<evidence type="ECO:0000256" key="3">
    <source>
        <dbReference type="ARBA" id="ARBA00022475"/>
    </source>
</evidence>
<feature type="transmembrane region" description="Helical" evidence="8">
    <location>
        <begin position="275"/>
        <end position="308"/>
    </location>
</feature>
<dbReference type="PANTHER" id="PTHR23517:SF2">
    <property type="entry name" value="MULTIDRUG RESISTANCE PROTEIN MDTH"/>
    <property type="match status" value="1"/>
</dbReference>
<feature type="transmembrane region" description="Helical" evidence="8">
    <location>
        <begin position="36"/>
        <end position="53"/>
    </location>
</feature>
<evidence type="ECO:0000256" key="2">
    <source>
        <dbReference type="ARBA" id="ARBA00022448"/>
    </source>
</evidence>
<dbReference type="PANTHER" id="PTHR23517">
    <property type="entry name" value="RESISTANCE PROTEIN MDTM, PUTATIVE-RELATED-RELATED"/>
    <property type="match status" value="1"/>
</dbReference>
<evidence type="ECO:0000256" key="5">
    <source>
        <dbReference type="ARBA" id="ARBA00022989"/>
    </source>
</evidence>
<dbReference type="Gene3D" id="1.20.1250.20">
    <property type="entry name" value="MFS general substrate transporter like domains"/>
    <property type="match status" value="1"/>
</dbReference>
<feature type="transmembrane region" description="Helical" evidence="8">
    <location>
        <begin position="356"/>
        <end position="377"/>
    </location>
</feature>
<feature type="transmembrane region" description="Helical" evidence="8">
    <location>
        <begin position="128"/>
        <end position="146"/>
    </location>
</feature>
<protein>
    <submittedName>
        <fullName evidence="9">MFS transporter</fullName>
    </submittedName>
</protein>
<sequence>MLLGQFLDRAGTGVWAASSVLYFTFVSGLDGGRLGLLLGAAGVAGIAGSPLAGRLAGHVPVRTLLIWCHLLRLAAVCALLVLDGFWALLPTVALICVGDRAAKTLEMVFAAEATGGGRATYQALSRSVANAAYGLGAGFAAIGLAVGTDTAYRVLILANAVSFLAAAALTARTAPRPPRRPEPAAAGHASRSSAGPWRDRGYLAFVLLDIPMNVDDAILGVGLPLWLVHRTDAPHLLIPAFLVINTAMVVLLQLRVTARFDGPYGALRALTRYGLLTVLGCGLLAVSGAGGAWTASLALLGSTVLITLAELMRSVSSWELAVSLAPADDRAAYLGAAGVSPSVERSIGPPVLTSGVMAAGPAGWLVLGAATAAVCVAQRRLCARRLDALRPNAPGPVADPVSPAATRPART</sequence>
<feature type="compositionally biased region" description="Low complexity" evidence="7">
    <location>
        <begin position="183"/>
        <end position="195"/>
    </location>
</feature>
<organism evidence="9 10">
    <name type="scientific">Streptomyces xanthii</name>
    <dbReference type="NCBI Taxonomy" id="2768069"/>
    <lineage>
        <taxon>Bacteria</taxon>
        <taxon>Bacillati</taxon>
        <taxon>Actinomycetota</taxon>
        <taxon>Actinomycetes</taxon>
        <taxon>Kitasatosporales</taxon>
        <taxon>Streptomycetaceae</taxon>
        <taxon>Streptomyces</taxon>
    </lineage>
</organism>
<dbReference type="InterPro" id="IPR011701">
    <property type="entry name" value="MFS"/>
</dbReference>
<evidence type="ECO:0000313" key="10">
    <source>
        <dbReference type="Proteomes" id="UP000516428"/>
    </source>
</evidence>
<proteinExistence type="predicted"/>
<dbReference type="KEGG" id="sxn:IAG42_23405"/>
<keyword evidence="6 8" id="KW-0472">Membrane</keyword>
<accession>A0A7H1BJK6</accession>
<evidence type="ECO:0000256" key="6">
    <source>
        <dbReference type="ARBA" id="ARBA00023136"/>
    </source>
</evidence>
<keyword evidence="4 8" id="KW-0812">Transmembrane</keyword>
<dbReference type="SUPFAM" id="SSF103473">
    <property type="entry name" value="MFS general substrate transporter"/>
    <property type="match status" value="1"/>
</dbReference>
<reference evidence="9 10" key="1">
    <citation type="submission" date="2020-09" db="EMBL/GenBank/DDBJ databases">
        <title>A novel species.</title>
        <authorList>
            <person name="Gao J."/>
        </authorList>
    </citation>
    <scope>NUCLEOTIDE SEQUENCE [LARGE SCALE GENOMIC DNA]</scope>
    <source>
        <strain evidence="9 10">CRXT-Y-14</strain>
    </source>
</reference>
<gene>
    <name evidence="9" type="ORF">IAG42_23405</name>
</gene>
<feature type="transmembrane region" description="Helical" evidence="8">
    <location>
        <begin position="152"/>
        <end position="171"/>
    </location>
</feature>
<evidence type="ECO:0000256" key="8">
    <source>
        <dbReference type="SAM" id="Phobius"/>
    </source>
</evidence>
<feature type="transmembrane region" description="Helical" evidence="8">
    <location>
        <begin position="12"/>
        <end position="29"/>
    </location>
</feature>
<keyword evidence="10" id="KW-1185">Reference proteome</keyword>
<keyword evidence="3" id="KW-1003">Cell membrane</keyword>
<keyword evidence="2" id="KW-0813">Transport</keyword>
<feature type="transmembrane region" description="Helical" evidence="8">
    <location>
        <begin position="73"/>
        <end position="97"/>
    </location>
</feature>
<dbReference type="InterPro" id="IPR050171">
    <property type="entry name" value="MFS_Transporters"/>
</dbReference>
<feature type="transmembrane region" description="Helical" evidence="8">
    <location>
        <begin position="233"/>
        <end position="254"/>
    </location>
</feature>
<comment type="subcellular location">
    <subcellularLocation>
        <location evidence="1">Cell membrane</location>
        <topology evidence="1">Multi-pass membrane protein</topology>
    </subcellularLocation>
</comment>
<dbReference type="Pfam" id="PF07690">
    <property type="entry name" value="MFS_1"/>
    <property type="match status" value="1"/>
</dbReference>
<name>A0A7H1BJK6_9ACTN</name>
<dbReference type="EMBL" id="CP061281">
    <property type="protein sequence ID" value="QNS08911.1"/>
    <property type="molecule type" value="Genomic_DNA"/>
</dbReference>
<evidence type="ECO:0000256" key="7">
    <source>
        <dbReference type="SAM" id="MobiDB-lite"/>
    </source>
</evidence>
<dbReference type="GO" id="GO:0022857">
    <property type="term" value="F:transmembrane transporter activity"/>
    <property type="evidence" value="ECO:0007669"/>
    <property type="project" value="InterPro"/>
</dbReference>
<dbReference type="InterPro" id="IPR036259">
    <property type="entry name" value="MFS_trans_sf"/>
</dbReference>
<keyword evidence="5 8" id="KW-1133">Transmembrane helix</keyword>
<dbReference type="AlphaFoldDB" id="A0A7H1BJK6"/>